<feature type="domain" description="MobA-like NTP transferase" evidence="1">
    <location>
        <begin position="17"/>
        <end position="137"/>
    </location>
</feature>
<evidence type="ECO:0000313" key="3">
    <source>
        <dbReference type="Proteomes" id="UP000000771"/>
    </source>
</evidence>
<protein>
    <recommendedName>
        <fullName evidence="1">MobA-like NTP transferase domain-containing protein</fullName>
    </recommendedName>
</protein>
<dbReference type="HOGENOM" id="CLU_1393689_0_0_11"/>
<sequence>MVGWHEESAPARRLRVALLLTGGRSRRMGTDKARLPREGGAIQAEWLRDALERASYRVVEVGPGVSGAAAVADAGFGPHRAIVAALEELDLRPQDLVVVVPVDLFRASVDALSWMWRVALEGPFVVRRADGPAWDLAGGWVASVDRSATRLSALWPGARLVTVPSPLEADLQDADDPRALAQQLMIERRGRIGSS</sequence>
<evidence type="ECO:0000313" key="2">
    <source>
        <dbReference type="EMBL" id="ACU54766.1"/>
    </source>
</evidence>
<dbReference type="KEGG" id="afo:Afer_1852"/>
<dbReference type="RefSeq" id="WP_015799243.1">
    <property type="nucleotide sequence ID" value="NC_013124.1"/>
</dbReference>
<keyword evidence="3" id="KW-1185">Reference proteome</keyword>
<accession>C7M1B8</accession>
<dbReference type="EMBL" id="CP001631">
    <property type="protein sequence ID" value="ACU54766.1"/>
    <property type="molecule type" value="Genomic_DNA"/>
</dbReference>
<dbReference type="eggNOG" id="COG0746">
    <property type="taxonomic scope" value="Bacteria"/>
</dbReference>
<dbReference type="Pfam" id="PF12804">
    <property type="entry name" value="NTP_transf_3"/>
    <property type="match status" value="1"/>
</dbReference>
<dbReference type="Proteomes" id="UP000000771">
    <property type="component" value="Chromosome"/>
</dbReference>
<dbReference type="InterPro" id="IPR029044">
    <property type="entry name" value="Nucleotide-diphossugar_trans"/>
</dbReference>
<evidence type="ECO:0000259" key="1">
    <source>
        <dbReference type="Pfam" id="PF12804"/>
    </source>
</evidence>
<dbReference type="SUPFAM" id="SSF53448">
    <property type="entry name" value="Nucleotide-diphospho-sugar transferases"/>
    <property type="match status" value="1"/>
</dbReference>
<dbReference type="Gene3D" id="3.90.550.10">
    <property type="entry name" value="Spore Coat Polysaccharide Biosynthesis Protein SpsA, Chain A"/>
    <property type="match status" value="1"/>
</dbReference>
<dbReference type="GO" id="GO:0016779">
    <property type="term" value="F:nucleotidyltransferase activity"/>
    <property type="evidence" value="ECO:0007669"/>
    <property type="project" value="UniProtKB-ARBA"/>
</dbReference>
<organism evidence="2 3">
    <name type="scientific">Acidimicrobium ferrooxidans (strain DSM 10331 / JCM 15462 / NBRC 103882 / ICP)</name>
    <dbReference type="NCBI Taxonomy" id="525909"/>
    <lineage>
        <taxon>Bacteria</taxon>
        <taxon>Bacillati</taxon>
        <taxon>Actinomycetota</taxon>
        <taxon>Acidimicrobiia</taxon>
        <taxon>Acidimicrobiales</taxon>
        <taxon>Acidimicrobiaceae</taxon>
        <taxon>Acidimicrobium</taxon>
    </lineage>
</organism>
<proteinExistence type="predicted"/>
<name>C7M1B8_ACIFD</name>
<dbReference type="InterPro" id="IPR025877">
    <property type="entry name" value="MobA-like_NTP_Trfase"/>
</dbReference>
<dbReference type="STRING" id="525909.Afer_1852"/>
<gene>
    <name evidence="2" type="ordered locus">Afer_1852</name>
</gene>
<dbReference type="AlphaFoldDB" id="C7M1B8"/>
<reference evidence="2 3" key="1">
    <citation type="journal article" date="2009" name="Stand. Genomic Sci.">
        <title>Complete genome sequence of Acidimicrobium ferrooxidans type strain (ICP).</title>
        <authorList>
            <person name="Clum A."/>
            <person name="Nolan M."/>
            <person name="Lang E."/>
            <person name="Glavina Del Rio T."/>
            <person name="Tice H."/>
            <person name="Copeland A."/>
            <person name="Cheng J.F."/>
            <person name="Lucas S."/>
            <person name="Chen F."/>
            <person name="Bruce D."/>
            <person name="Goodwin L."/>
            <person name="Pitluck S."/>
            <person name="Ivanova N."/>
            <person name="Mavrommatis K."/>
            <person name="Mikhailova N."/>
            <person name="Pati A."/>
            <person name="Chen A."/>
            <person name="Palaniappan K."/>
            <person name="Goker M."/>
            <person name="Spring S."/>
            <person name="Land M."/>
            <person name="Hauser L."/>
            <person name="Chang Y.J."/>
            <person name="Jeffries C.C."/>
            <person name="Chain P."/>
            <person name="Bristow J."/>
            <person name="Eisen J.A."/>
            <person name="Markowitz V."/>
            <person name="Hugenholtz P."/>
            <person name="Kyrpides N.C."/>
            <person name="Klenk H.P."/>
            <person name="Lapidus A."/>
        </authorList>
    </citation>
    <scope>NUCLEOTIDE SEQUENCE [LARGE SCALE GENOMIC DNA]</scope>
    <source>
        <strain evidence="3">DSM 10331 / JCM 15462 / NBRC 103882 / ICP</strain>
    </source>
</reference>